<gene>
    <name evidence="1" type="ORF">GOQ30_04165</name>
</gene>
<reference evidence="2" key="1">
    <citation type="submission" date="2019-05" db="EMBL/GenBank/DDBJ databases">
        <title>Flavobacterium profundi sp. nov., isolated from a deep-sea seamount.</title>
        <authorList>
            <person name="Zhang D.-C."/>
        </authorList>
    </citation>
    <scope>NUCLEOTIDE SEQUENCE [LARGE SCALE GENOMIC DNA]</scope>
    <source>
        <strain evidence="2">TP390</strain>
    </source>
</reference>
<dbReference type="AlphaFoldDB" id="A0A6I4IJX1"/>
<sequence length="64" mass="7620">MKTENLKIDVIKRILSIDDEAILESIALFIEEKLDNSYDKFYYDDEDETQKGIETILKMVKEFK</sequence>
<accession>A0A6I4IJX1</accession>
<protein>
    <submittedName>
        <fullName evidence="1">Uncharacterized protein</fullName>
    </submittedName>
</protein>
<evidence type="ECO:0000313" key="2">
    <source>
        <dbReference type="Proteomes" id="UP000431264"/>
    </source>
</evidence>
<name>A0A6I4IJX1_9FLAO</name>
<dbReference type="Proteomes" id="UP000431264">
    <property type="component" value="Unassembled WGS sequence"/>
</dbReference>
<proteinExistence type="predicted"/>
<dbReference type="RefSeq" id="WP_140996750.1">
    <property type="nucleotide sequence ID" value="NZ_VDCZ01000002.1"/>
</dbReference>
<comment type="caution">
    <text evidence="1">The sequence shown here is derived from an EMBL/GenBank/DDBJ whole genome shotgun (WGS) entry which is preliminary data.</text>
</comment>
<dbReference type="OrthoDB" id="1371568at2"/>
<organism evidence="1 2">
    <name type="scientific">Flavobacterium profundi</name>
    <dbReference type="NCBI Taxonomy" id="1774945"/>
    <lineage>
        <taxon>Bacteria</taxon>
        <taxon>Pseudomonadati</taxon>
        <taxon>Bacteroidota</taxon>
        <taxon>Flavobacteriia</taxon>
        <taxon>Flavobacteriales</taxon>
        <taxon>Flavobacteriaceae</taxon>
        <taxon>Flavobacterium</taxon>
    </lineage>
</organism>
<evidence type="ECO:0000313" key="1">
    <source>
        <dbReference type="EMBL" id="MVO08359.1"/>
    </source>
</evidence>
<keyword evidence="2" id="KW-1185">Reference proteome</keyword>
<dbReference type="EMBL" id="WQLW01000002">
    <property type="protein sequence ID" value="MVO08359.1"/>
    <property type="molecule type" value="Genomic_DNA"/>
</dbReference>